<evidence type="ECO:0000313" key="2">
    <source>
        <dbReference type="Proteomes" id="UP000245626"/>
    </source>
</evidence>
<accession>A0ACD0NTQ8</accession>
<protein>
    <submittedName>
        <fullName evidence="1">Uncharacterized protein</fullName>
    </submittedName>
</protein>
<name>A0ACD0NTQ8_9BASI</name>
<proteinExistence type="predicted"/>
<organism evidence="1 2">
    <name type="scientific">Violaceomyces palustris</name>
    <dbReference type="NCBI Taxonomy" id="1673888"/>
    <lineage>
        <taxon>Eukaryota</taxon>
        <taxon>Fungi</taxon>
        <taxon>Dikarya</taxon>
        <taxon>Basidiomycota</taxon>
        <taxon>Ustilaginomycotina</taxon>
        <taxon>Ustilaginomycetes</taxon>
        <taxon>Violaceomycetales</taxon>
        <taxon>Violaceomycetaceae</taxon>
        <taxon>Violaceomyces</taxon>
    </lineage>
</organism>
<dbReference type="Proteomes" id="UP000245626">
    <property type="component" value="Unassembled WGS sequence"/>
</dbReference>
<dbReference type="EMBL" id="KZ820086">
    <property type="protein sequence ID" value="PWN49176.1"/>
    <property type="molecule type" value="Genomic_DNA"/>
</dbReference>
<reference evidence="1 2" key="1">
    <citation type="journal article" date="2018" name="Mol. Biol. Evol.">
        <title>Broad Genomic Sampling Reveals a Smut Pathogenic Ancestry of the Fungal Clade Ustilaginomycotina.</title>
        <authorList>
            <person name="Kijpornyongpan T."/>
            <person name="Mondo S.J."/>
            <person name="Barry K."/>
            <person name="Sandor L."/>
            <person name="Lee J."/>
            <person name="Lipzen A."/>
            <person name="Pangilinan J."/>
            <person name="LaButti K."/>
            <person name="Hainaut M."/>
            <person name="Henrissat B."/>
            <person name="Grigoriev I.V."/>
            <person name="Spatafora J.W."/>
            <person name="Aime M.C."/>
        </authorList>
    </citation>
    <scope>NUCLEOTIDE SEQUENCE [LARGE SCALE GENOMIC DNA]</scope>
    <source>
        <strain evidence="1 2">SA 807</strain>
    </source>
</reference>
<keyword evidence="2" id="KW-1185">Reference proteome</keyword>
<evidence type="ECO:0000313" key="1">
    <source>
        <dbReference type="EMBL" id="PWN49176.1"/>
    </source>
</evidence>
<gene>
    <name evidence="1" type="ORF">IE53DRAFT_160117</name>
</gene>
<sequence>MGSSHPLPSRTYGAEVETSGGQTVWPWQAEGEVVLDFWNRKMCKRPEGLEGKAADKTPWTDGAGERGGYRSLCPRVPTSPRSKITSMENARRPESLGVTPDQALRTETSLSQRHHHHYDRGRRSAPTPARGRERSILFLPLLFFVFFVHFFFVLSAESRDQV</sequence>